<dbReference type="Proteomes" id="UP001139125">
    <property type="component" value="Unassembled WGS sequence"/>
</dbReference>
<dbReference type="AlphaFoldDB" id="A0A9X2RFK3"/>
<evidence type="ECO:0000313" key="1">
    <source>
        <dbReference type="EMBL" id="MCP9291792.1"/>
    </source>
</evidence>
<reference evidence="1" key="1">
    <citation type="submission" date="2022-06" db="EMBL/GenBank/DDBJ databases">
        <title>Gracilimonas sp. CAU 1638 isolated from sea sediment.</title>
        <authorList>
            <person name="Kim W."/>
        </authorList>
    </citation>
    <scope>NUCLEOTIDE SEQUENCE</scope>
    <source>
        <strain evidence="1">CAU 1638</strain>
    </source>
</reference>
<dbReference type="PANTHER" id="PTHR34070">
    <property type="entry name" value="ARMADILLO-TYPE FOLD"/>
    <property type="match status" value="1"/>
</dbReference>
<comment type="caution">
    <text evidence="1">The sequence shown here is derived from an EMBL/GenBank/DDBJ whole genome shotgun (WGS) entry which is preliminary data.</text>
</comment>
<accession>A0A9X2RFK3</accession>
<dbReference type="Gene3D" id="1.25.10.90">
    <property type="match status" value="1"/>
</dbReference>
<dbReference type="InterPro" id="IPR014825">
    <property type="entry name" value="DNA_alkylation"/>
</dbReference>
<dbReference type="CDD" id="cd06561">
    <property type="entry name" value="AlkD_like"/>
    <property type="match status" value="1"/>
</dbReference>
<proteinExistence type="predicted"/>
<evidence type="ECO:0000313" key="2">
    <source>
        <dbReference type="Proteomes" id="UP001139125"/>
    </source>
</evidence>
<dbReference type="EMBL" id="JANDBC010000001">
    <property type="protein sequence ID" value="MCP9291792.1"/>
    <property type="molecule type" value="Genomic_DNA"/>
</dbReference>
<dbReference type="InterPro" id="IPR016024">
    <property type="entry name" value="ARM-type_fold"/>
</dbReference>
<sequence>MNHQDVINELRKYADPEKAKHSSRFFKSGPGEYGEGDDFLGIKVPDQRKVAKKYRELPATEIGKLLHHKIHEVRLTAALLMVYKVEKGGDEELEQMTKVYLDNLSGFNNWDIIDSSCHKILGPFLENKDRGLLYDFAKSNDLWKKRIAMITCYHFIRQNDFEDALDIAEILVQDDHDLIQKAVGWMLREIGNRDRDAEEEFLRKYYRIMPRTMLRYAIEKFDEPLRLKYLHGEI</sequence>
<dbReference type="RefSeq" id="WP_255134654.1">
    <property type="nucleotide sequence ID" value="NZ_JANDBC010000001.1"/>
</dbReference>
<gene>
    <name evidence="1" type="ORF">NM125_09425</name>
</gene>
<organism evidence="1 2">
    <name type="scientific">Gracilimonas sediminicola</name>
    <dbReference type="NCBI Taxonomy" id="2952158"/>
    <lineage>
        <taxon>Bacteria</taxon>
        <taxon>Pseudomonadati</taxon>
        <taxon>Balneolota</taxon>
        <taxon>Balneolia</taxon>
        <taxon>Balneolales</taxon>
        <taxon>Balneolaceae</taxon>
        <taxon>Gracilimonas</taxon>
    </lineage>
</organism>
<dbReference type="SUPFAM" id="SSF48371">
    <property type="entry name" value="ARM repeat"/>
    <property type="match status" value="1"/>
</dbReference>
<dbReference type="PANTHER" id="PTHR34070:SF1">
    <property type="entry name" value="DNA ALKYLATION REPAIR PROTEIN"/>
    <property type="match status" value="1"/>
</dbReference>
<name>A0A9X2RFK3_9BACT</name>
<dbReference type="Pfam" id="PF08713">
    <property type="entry name" value="DNA_alkylation"/>
    <property type="match status" value="1"/>
</dbReference>
<protein>
    <submittedName>
        <fullName evidence="1">DNA alkylation repair protein</fullName>
    </submittedName>
</protein>
<keyword evidence="2" id="KW-1185">Reference proteome</keyword>